<protein>
    <recommendedName>
        <fullName evidence="3">Reverse transcriptase domain-containing protein</fullName>
    </recommendedName>
</protein>
<name>A0A371HTW4_MUCPR</name>
<gene>
    <name evidence="1" type="ORF">CR513_09826</name>
</gene>
<keyword evidence="2" id="KW-1185">Reference proteome</keyword>
<dbReference type="Proteomes" id="UP000257109">
    <property type="component" value="Unassembled WGS sequence"/>
</dbReference>
<reference evidence="1" key="1">
    <citation type="submission" date="2018-05" db="EMBL/GenBank/DDBJ databases">
        <title>Draft genome of Mucuna pruriens seed.</title>
        <authorList>
            <person name="Nnadi N.E."/>
            <person name="Vos R."/>
            <person name="Hasami M.H."/>
            <person name="Devisetty U.K."/>
            <person name="Aguiy J.C."/>
        </authorList>
    </citation>
    <scope>NUCLEOTIDE SEQUENCE [LARGE SCALE GENOMIC DNA]</scope>
    <source>
        <tissue evidence="1">Seed</tissue>
    </source>
</reference>
<dbReference type="AlphaFoldDB" id="A0A371HTW4"/>
<evidence type="ECO:0000313" key="2">
    <source>
        <dbReference type="Proteomes" id="UP000257109"/>
    </source>
</evidence>
<evidence type="ECO:0008006" key="3">
    <source>
        <dbReference type="Google" id="ProtNLM"/>
    </source>
</evidence>
<sequence length="268" mass="29787">MTKQGSKLRSRWNEPFVITNVFPYGAIELKDENTNNTFQVNGHQIKLYHEGPAPIVGDMETISLVVQAEFMPTPTPSWPDLDQLRLGLTNFNSHLGRKEANKKSLQNEPQYPGMSLILTNLLPIAPLFPTPIKRVSTQVSRPGQTDSFPDRPTLWSNSPIRSGLLHCPCRQPSSGATTTSSQLNCHVTLEEACSASYARHRSRTKRSKVVRGDFLACHRTLVDLILSALANRALSRDRVGYGSAMSISDQSLPRATRHLAESESAFYT</sequence>
<comment type="caution">
    <text evidence="1">The sequence shown here is derived from an EMBL/GenBank/DDBJ whole genome shotgun (WGS) entry which is preliminary data.</text>
</comment>
<dbReference type="OrthoDB" id="1637540at2759"/>
<accession>A0A371HTW4</accession>
<organism evidence="1 2">
    <name type="scientific">Mucuna pruriens</name>
    <name type="common">Velvet bean</name>
    <name type="synonym">Dolichos pruriens</name>
    <dbReference type="NCBI Taxonomy" id="157652"/>
    <lineage>
        <taxon>Eukaryota</taxon>
        <taxon>Viridiplantae</taxon>
        <taxon>Streptophyta</taxon>
        <taxon>Embryophyta</taxon>
        <taxon>Tracheophyta</taxon>
        <taxon>Spermatophyta</taxon>
        <taxon>Magnoliopsida</taxon>
        <taxon>eudicotyledons</taxon>
        <taxon>Gunneridae</taxon>
        <taxon>Pentapetalae</taxon>
        <taxon>rosids</taxon>
        <taxon>fabids</taxon>
        <taxon>Fabales</taxon>
        <taxon>Fabaceae</taxon>
        <taxon>Papilionoideae</taxon>
        <taxon>50 kb inversion clade</taxon>
        <taxon>NPAAA clade</taxon>
        <taxon>indigoferoid/millettioid clade</taxon>
        <taxon>Phaseoleae</taxon>
        <taxon>Mucuna</taxon>
    </lineage>
</organism>
<dbReference type="EMBL" id="QJKJ01001725">
    <property type="protein sequence ID" value="RDY06222.1"/>
    <property type="molecule type" value="Genomic_DNA"/>
</dbReference>
<feature type="non-terminal residue" evidence="1">
    <location>
        <position position="1"/>
    </location>
</feature>
<evidence type="ECO:0000313" key="1">
    <source>
        <dbReference type="EMBL" id="RDY06222.1"/>
    </source>
</evidence>
<proteinExistence type="predicted"/>